<organism evidence="1">
    <name type="scientific">Streptomyces sp. R08</name>
    <dbReference type="NCBI Taxonomy" id="3238624"/>
    <lineage>
        <taxon>Bacteria</taxon>
        <taxon>Bacillati</taxon>
        <taxon>Actinomycetota</taxon>
        <taxon>Actinomycetes</taxon>
        <taxon>Kitasatosporales</taxon>
        <taxon>Streptomycetaceae</taxon>
        <taxon>Streptomyces</taxon>
    </lineage>
</organism>
<gene>
    <name evidence="1" type="ORF">AB5J58_37250</name>
</gene>
<dbReference type="RefSeq" id="WP_328827975.1">
    <property type="nucleotide sequence ID" value="NZ_CP163431.1"/>
</dbReference>
<accession>A0AB39MHG1</accession>
<dbReference type="NCBIfam" id="NF041709">
    <property type="entry name" value="RiPP_phane_YxD"/>
    <property type="match status" value="1"/>
</dbReference>
<dbReference type="AlphaFoldDB" id="A0AB39MHG1"/>
<protein>
    <submittedName>
        <fullName evidence="1">YxD-tail cyclophane-containing RiPP peptide</fullName>
    </submittedName>
</protein>
<dbReference type="EMBL" id="CP163431">
    <property type="protein sequence ID" value="XDQ05459.1"/>
    <property type="molecule type" value="Genomic_DNA"/>
</dbReference>
<proteinExistence type="predicted"/>
<evidence type="ECO:0000313" key="1">
    <source>
        <dbReference type="EMBL" id="XDQ05459.1"/>
    </source>
</evidence>
<sequence>MSDLARYDVQEYGVAEPVVHTPDGGRGPLPDYTGVDLTALRARVDHPVLGAVLATLLARSCHPDGGLVAYHEDSPGAER</sequence>
<name>A0AB39MHG1_9ACTN</name>
<reference evidence="1" key="1">
    <citation type="submission" date="2024-07" db="EMBL/GenBank/DDBJ databases">
        <authorList>
            <person name="Yu S.T."/>
        </authorList>
    </citation>
    <scope>NUCLEOTIDE SEQUENCE</scope>
    <source>
        <strain evidence="1">R08</strain>
    </source>
</reference>